<name>A0A8W7Q1E4_ANOCL</name>
<proteinExistence type="predicted"/>
<organism evidence="1">
    <name type="scientific">Anopheles coluzzii</name>
    <name type="common">African malaria mosquito</name>
    <dbReference type="NCBI Taxonomy" id="1518534"/>
    <lineage>
        <taxon>Eukaryota</taxon>
        <taxon>Metazoa</taxon>
        <taxon>Ecdysozoa</taxon>
        <taxon>Arthropoda</taxon>
        <taxon>Hexapoda</taxon>
        <taxon>Insecta</taxon>
        <taxon>Pterygota</taxon>
        <taxon>Neoptera</taxon>
        <taxon>Endopterygota</taxon>
        <taxon>Diptera</taxon>
        <taxon>Nematocera</taxon>
        <taxon>Culicoidea</taxon>
        <taxon>Culicidae</taxon>
        <taxon>Anophelinae</taxon>
        <taxon>Anopheles</taxon>
    </lineage>
</organism>
<dbReference type="EnsemblMetazoa" id="ACOM041145-RA">
    <property type="protein sequence ID" value="ACOM041145-PA.1"/>
    <property type="gene ID" value="ACOM041145"/>
</dbReference>
<dbReference type="Proteomes" id="UP000075882">
    <property type="component" value="Unassembled WGS sequence"/>
</dbReference>
<accession>A0A8W7Q1E4</accession>
<sequence length="134" mass="14776">MTVGSGIEFGIQQTEKVSQSGIGVCVAATNPHRLPHPVMPPKPAQSGKYGCEFRLRKRPECVNLSGSGLSREGDAKNVFYRPVCTCLVLFSHENLPKIVRTAAQHSVSVQFGGRDLEIPWYAEITKTTRTHLRN</sequence>
<reference evidence="1" key="1">
    <citation type="submission" date="2022-08" db="UniProtKB">
        <authorList>
            <consortium name="EnsemblMetazoa"/>
        </authorList>
    </citation>
    <scope>IDENTIFICATION</scope>
</reference>
<protein>
    <submittedName>
        <fullName evidence="1">Uncharacterized protein</fullName>
    </submittedName>
</protein>
<dbReference type="AlphaFoldDB" id="A0A8W7Q1E4"/>
<evidence type="ECO:0000313" key="1">
    <source>
        <dbReference type="EnsemblMetazoa" id="ACOM041145-PA.1"/>
    </source>
</evidence>